<evidence type="ECO:0000259" key="1">
    <source>
        <dbReference type="PROSITE" id="PS50011"/>
    </source>
</evidence>
<dbReference type="OrthoDB" id="1668230at2759"/>
<accession>A0A6A6HQY6</accession>
<gene>
    <name evidence="2" type="ORF">BU26DRAFT_498205</name>
</gene>
<sequence>MRTMREPFANFSDGTPVPFDGKFHVDPLDPTTSVRCLEPWIPPGVLRVLSGGNTACLGLLPDNSVLKFPSDRHDRYAKKTLDIEHCILLALGDHERLVKYLGREKHGLRFQFAVNGDVRRYVSATEPASIPLQLRFKWSIQATEALVTVHSRGVVHCDIHPNNFLLDDQLDLRLCDFSGSLFGDLDGAAMESTRFFLPRDPLATPNVKSDLFALGSAIYYIMSGREPYDALSENEVSACYARGDFPRVESVACGRIIMGCWNEYFDSAEEVIQALSEESKSVFS</sequence>
<dbReference type="EMBL" id="ML987221">
    <property type="protein sequence ID" value="KAF2240289.1"/>
    <property type="molecule type" value="Genomic_DNA"/>
</dbReference>
<dbReference type="RefSeq" id="XP_033675293.1">
    <property type="nucleotide sequence ID" value="XM_033826329.1"/>
</dbReference>
<reference evidence="2" key="1">
    <citation type="journal article" date="2020" name="Stud. Mycol.">
        <title>101 Dothideomycetes genomes: a test case for predicting lifestyles and emergence of pathogens.</title>
        <authorList>
            <person name="Haridas S."/>
            <person name="Albert R."/>
            <person name="Binder M."/>
            <person name="Bloem J."/>
            <person name="Labutti K."/>
            <person name="Salamov A."/>
            <person name="Andreopoulos B."/>
            <person name="Baker S."/>
            <person name="Barry K."/>
            <person name="Bills G."/>
            <person name="Bluhm B."/>
            <person name="Cannon C."/>
            <person name="Castanera R."/>
            <person name="Culley D."/>
            <person name="Daum C."/>
            <person name="Ezra D."/>
            <person name="Gonzalez J."/>
            <person name="Henrissat B."/>
            <person name="Kuo A."/>
            <person name="Liang C."/>
            <person name="Lipzen A."/>
            <person name="Lutzoni F."/>
            <person name="Magnuson J."/>
            <person name="Mondo S."/>
            <person name="Nolan M."/>
            <person name="Ohm R."/>
            <person name="Pangilinan J."/>
            <person name="Park H.-J."/>
            <person name="Ramirez L."/>
            <person name="Alfaro M."/>
            <person name="Sun H."/>
            <person name="Tritt A."/>
            <person name="Yoshinaga Y."/>
            <person name="Zwiers L.-H."/>
            <person name="Turgeon B."/>
            <person name="Goodwin S."/>
            <person name="Spatafora J."/>
            <person name="Crous P."/>
            <person name="Grigoriev I."/>
        </authorList>
    </citation>
    <scope>NUCLEOTIDE SEQUENCE</scope>
    <source>
        <strain evidence="2">CBS 122368</strain>
    </source>
</reference>
<keyword evidence="2" id="KW-0418">Kinase</keyword>
<dbReference type="GO" id="GO:0004674">
    <property type="term" value="F:protein serine/threonine kinase activity"/>
    <property type="evidence" value="ECO:0007669"/>
    <property type="project" value="TreeGrafter"/>
</dbReference>
<dbReference type="GO" id="GO:0005524">
    <property type="term" value="F:ATP binding"/>
    <property type="evidence" value="ECO:0007669"/>
    <property type="project" value="InterPro"/>
</dbReference>
<dbReference type="SUPFAM" id="SSF56112">
    <property type="entry name" value="Protein kinase-like (PK-like)"/>
    <property type="match status" value="1"/>
</dbReference>
<feature type="domain" description="Protein kinase" evidence="1">
    <location>
        <begin position="1"/>
        <end position="284"/>
    </location>
</feature>
<name>A0A6A6HQY6_9PLEO</name>
<evidence type="ECO:0000313" key="3">
    <source>
        <dbReference type="Proteomes" id="UP000800094"/>
    </source>
</evidence>
<evidence type="ECO:0000313" key="2">
    <source>
        <dbReference type="EMBL" id="KAF2240289.1"/>
    </source>
</evidence>
<keyword evidence="2" id="KW-0808">Transferase</keyword>
<dbReference type="Pfam" id="PF00069">
    <property type="entry name" value="Pkinase"/>
    <property type="match status" value="1"/>
</dbReference>
<dbReference type="InterPro" id="IPR000719">
    <property type="entry name" value="Prot_kinase_dom"/>
</dbReference>
<dbReference type="PROSITE" id="PS50011">
    <property type="entry name" value="PROTEIN_KINASE_DOM"/>
    <property type="match status" value="1"/>
</dbReference>
<dbReference type="Gene3D" id="1.10.510.10">
    <property type="entry name" value="Transferase(Phosphotransferase) domain 1"/>
    <property type="match status" value="1"/>
</dbReference>
<dbReference type="InterPro" id="IPR051681">
    <property type="entry name" value="Ser/Thr_Kinases-Pseudokinases"/>
</dbReference>
<organism evidence="2 3">
    <name type="scientific">Trematosphaeria pertusa</name>
    <dbReference type="NCBI Taxonomy" id="390896"/>
    <lineage>
        <taxon>Eukaryota</taxon>
        <taxon>Fungi</taxon>
        <taxon>Dikarya</taxon>
        <taxon>Ascomycota</taxon>
        <taxon>Pezizomycotina</taxon>
        <taxon>Dothideomycetes</taxon>
        <taxon>Pleosporomycetidae</taxon>
        <taxon>Pleosporales</taxon>
        <taxon>Massarineae</taxon>
        <taxon>Trematosphaeriaceae</taxon>
        <taxon>Trematosphaeria</taxon>
    </lineage>
</organism>
<proteinExistence type="predicted"/>
<dbReference type="Proteomes" id="UP000800094">
    <property type="component" value="Unassembled WGS sequence"/>
</dbReference>
<dbReference type="InterPro" id="IPR011009">
    <property type="entry name" value="Kinase-like_dom_sf"/>
</dbReference>
<dbReference type="GeneID" id="54579659"/>
<keyword evidence="3" id="KW-1185">Reference proteome</keyword>
<protein>
    <submittedName>
        <fullName evidence="2">Kinase-like protein</fullName>
    </submittedName>
</protein>
<dbReference type="AlphaFoldDB" id="A0A6A6HQY6"/>
<dbReference type="PANTHER" id="PTHR44329">
    <property type="entry name" value="SERINE/THREONINE-PROTEIN KINASE TNNI3K-RELATED"/>
    <property type="match status" value="1"/>
</dbReference>